<feature type="domain" description="N-acetyltransferase" evidence="2">
    <location>
        <begin position="40"/>
        <end position="175"/>
    </location>
</feature>
<accession>A0A7X1ZFK2</accession>
<comment type="caution">
    <text evidence="3">The sequence shown here is derived from an EMBL/GenBank/DDBJ whole genome shotgun (WGS) entry which is preliminary data.</text>
</comment>
<dbReference type="InterPro" id="IPR016181">
    <property type="entry name" value="Acyl_CoA_acyltransferase"/>
</dbReference>
<evidence type="ECO:0000259" key="2">
    <source>
        <dbReference type="PROSITE" id="PS51186"/>
    </source>
</evidence>
<evidence type="ECO:0000256" key="1">
    <source>
        <dbReference type="SAM" id="MobiDB-lite"/>
    </source>
</evidence>
<organism evidence="3 4">
    <name type="scientific">Roseospira navarrensis</name>
    <dbReference type="NCBI Taxonomy" id="140058"/>
    <lineage>
        <taxon>Bacteria</taxon>
        <taxon>Pseudomonadati</taxon>
        <taxon>Pseudomonadota</taxon>
        <taxon>Alphaproteobacteria</taxon>
        <taxon>Rhodospirillales</taxon>
        <taxon>Rhodospirillaceae</taxon>
        <taxon>Roseospira</taxon>
    </lineage>
</organism>
<dbReference type="GO" id="GO:0016747">
    <property type="term" value="F:acyltransferase activity, transferring groups other than amino-acyl groups"/>
    <property type="evidence" value="ECO:0007669"/>
    <property type="project" value="InterPro"/>
</dbReference>
<proteinExistence type="predicted"/>
<gene>
    <name evidence="3" type="ORF">GHC57_14040</name>
</gene>
<feature type="compositionally biased region" description="Polar residues" evidence="1">
    <location>
        <begin position="1"/>
        <end position="10"/>
    </location>
</feature>
<dbReference type="AlphaFoldDB" id="A0A7X1ZFK2"/>
<evidence type="ECO:0000313" key="4">
    <source>
        <dbReference type="Proteomes" id="UP000434582"/>
    </source>
</evidence>
<sequence length="182" mass="20060">MVRTVSTSETRLLRDPRPRPRARRPCQAPPPTAAAAAEALGFRTMGAEDLPWVQAWTAQLGLPGPRTTRVRSFILTEEGRRVGYLAARATAFNTGQGREPVMWICAAYLIPSHRGRGLLPRFCEKLSAAHYGSGTAVARVAADNATMHRFMARGGWRKIRATQRFTDYALALTRPFRARAGG</sequence>
<dbReference type="Gene3D" id="3.40.630.30">
    <property type="match status" value="1"/>
</dbReference>
<name>A0A7X1ZFK2_9PROT</name>
<dbReference type="Pfam" id="PF00583">
    <property type="entry name" value="Acetyltransf_1"/>
    <property type="match status" value="1"/>
</dbReference>
<dbReference type="RefSeq" id="WP_153345326.1">
    <property type="nucleotide sequence ID" value="NZ_WIVE01000050.1"/>
</dbReference>
<keyword evidence="4" id="KW-1185">Reference proteome</keyword>
<protein>
    <recommendedName>
        <fullName evidence="2">N-acetyltransferase domain-containing protein</fullName>
    </recommendedName>
</protein>
<dbReference type="EMBL" id="WIVE01000050">
    <property type="protein sequence ID" value="MQX37640.1"/>
    <property type="molecule type" value="Genomic_DNA"/>
</dbReference>
<reference evidence="3 4" key="1">
    <citation type="submission" date="2019-10" db="EMBL/GenBank/DDBJ databases">
        <title>Draft whole-genome sequence of the purple nonsulfur photosynthetic bacterium Roseospira navarrensis DSM 15114.</title>
        <authorList>
            <person name="Kyndt J.A."/>
            <person name="Meyer T.E."/>
        </authorList>
    </citation>
    <scope>NUCLEOTIDE SEQUENCE [LARGE SCALE GENOMIC DNA]</scope>
    <source>
        <strain evidence="3 4">DSM 15114</strain>
    </source>
</reference>
<dbReference type="Proteomes" id="UP000434582">
    <property type="component" value="Unassembled WGS sequence"/>
</dbReference>
<feature type="region of interest" description="Disordered" evidence="1">
    <location>
        <begin position="1"/>
        <end position="31"/>
    </location>
</feature>
<evidence type="ECO:0000313" key="3">
    <source>
        <dbReference type="EMBL" id="MQX37640.1"/>
    </source>
</evidence>
<dbReference type="InterPro" id="IPR000182">
    <property type="entry name" value="GNAT_dom"/>
</dbReference>
<dbReference type="SUPFAM" id="SSF55729">
    <property type="entry name" value="Acyl-CoA N-acyltransferases (Nat)"/>
    <property type="match status" value="1"/>
</dbReference>
<dbReference type="PROSITE" id="PS51186">
    <property type="entry name" value="GNAT"/>
    <property type="match status" value="1"/>
</dbReference>